<protein>
    <submittedName>
        <fullName evidence="10">L-rhamnose-proton symporter</fullName>
    </submittedName>
</protein>
<dbReference type="GO" id="GO:0016020">
    <property type="term" value="C:membrane"/>
    <property type="evidence" value="ECO:0007669"/>
    <property type="project" value="InterPro"/>
</dbReference>
<evidence type="ECO:0000256" key="3">
    <source>
        <dbReference type="ARBA" id="ARBA00022519"/>
    </source>
</evidence>
<evidence type="ECO:0000256" key="8">
    <source>
        <dbReference type="ARBA" id="ARBA00023136"/>
    </source>
</evidence>
<sequence length="368" mass="38950">MVEGIVWALFAGLMLGLYALPGKFTKNFKEENTWGLFFMLTMFVVPTIVTLLMMKGVGAIYGSAEVRAILPQMVVTSVLWGIGVMMWGKAIHHIGMSLGFSVFIGTVILVGSLMPFFVEGLPAAKVFATILIGLAFVLVGIVANGKAGMAREKDDRAANADQANVADGDHETKKSMGAGLTIAVVGGLLATGFSFANAVGRPPLHEASMAQGNPEWVTALAVMFPIFLSGGLIMAGYFAWQLTQKKAWGSFKTSSFGRNFVLIFMMAFFHYAASAVFAYAAFKLGAVGNTVGYAIFNTACVVTAIVSGLVVGEWKNASSKAKNLLYTGLGCMVIGILIIAFGNKLGAESSEISQQPETVSLQSLDSLS</sequence>
<feature type="transmembrane region" description="Helical" evidence="9">
    <location>
        <begin position="260"/>
        <end position="282"/>
    </location>
</feature>
<name>A0A5C6DNJ8_9BACT</name>
<keyword evidence="3" id="KW-0997">Cell inner membrane</keyword>
<dbReference type="Pfam" id="PF06379">
    <property type="entry name" value="RhaT"/>
    <property type="match status" value="1"/>
</dbReference>
<keyword evidence="8 9" id="KW-0472">Membrane</keyword>
<evidence type="ECO:0000256" key="2">
    <source>
        <dbReference type="ARBA" id="ARBA00022475"/>
    </source>
</evidence>
<evidence type="ECO:0000256" key="6">
    <source>
        <dbReference type="ARBA" id="ARBA00022847"/>
    </source>
</evidence>
<feature type="transmembrane region" description="Helical" evidence="9">
    <location>
        <begin position="68"/>
        <end position="87"/>
    </location>
</feature>
<evidence type="ECO:0000313" key="10">
    <source>
        <dbReference type="EMBL" id="TWU38420.1"/>
    </source>
</evidence>
<evidence type="ECO:0000256" key="4">
    <source>
        <dbReference type="ARBA" id="ARBA00022597"/>
    </source>
</evidence>
<evidence type="ECO:0000256" key="5">
    <source>
        <dbReference type="ARBA" id="ARBA00022692"/>
    </source>
</evidence>
<dbReference type="GO" id="GO:0015153">
    <property type="term" value="F:rhamnose transmembrane transporter activity"/>
    <property type="evidence" value="ECO:0007669"/>
    <property type="project" value="InterPro"/>
</dbReference>
<dbReference type="GO" id="GO:0015293">
    <property type="term" value="F:symporter activity"/>
    <property type="evidence" value="ECO:0007669"/>
    <property type="project" value="UniProtKB-KW"/>
</dbReference>
<feature type="transmembrane region" description="Helical" evidence="9">
    <location>
        <begin position="6"/>
        <end position="24"/>
    </location>
</feature>
<gene>
    <name evidence="10" type="primary">rhaT_3</name>
    <name evidence="10" type="ORF">Poly41_28960</name>
</gene>
<keyword evidence="7 9" id="KW-1133">Transmembrane helix</keyword>
<keyword evidence="2" id="KW-1003">Cell membrane</keyword>
<dbReference type="RefSeq" id="WP_146526732.1">
    <property type="nucleotide sequence ID" value="NZ_SJPV01000004.1"/>
</dbReference>
<organism evidence="10 11">
    <name type="scientific">Novipirellula artificiosorum</name>
    <dbReference type="NCBI Taxonomy" id="2528016"/>
    <lineage>
        <taxon>Bacteria</taxon>
        <taxon>Pseudomonadati</taxon>
        <taxon>Planctomycetota</taxon>
        <taxon>Planctomycetia</taxon>
        <taxon>Pirellulales</taxon>
        <taxon>Pirellulaceae</taxon>
        <taxon>Novipirellula</taxon>
    </lineage>
</organism>
<feature type="transmembrane region" description="Helical" evidence="9">
    <location>
        <begin position="294"/>
        <end position="312"/>
    </location>
</feature>
<keyword evidence="1" id="KW-0813">Transport</keyword>
<keyword evidence="6" id="KW-0769">Symport</keyword>
<feature type="transmembrane region" description="Helical" evidence="9">
    <location>
        <begin position="178"/>
        <end position="196"/>
    </location>
</feature>
<dbReference type="EMBL" id="SJPV01000004">
    <property type="protein sequence ID" value="TWU38420.1"/>
    <property type="molecule type" value="Genomic_DNA"/>
</dbReference>
<comment type="caution">
    <text evidence="10">The sequence shown here is derived from an EMBL/GenBank/DDBJ whole genome shotgun (WGS) entry which is preliminary data.</text>
</comment>
<feature type="transmembrane region" description="Helical" evidence="9">
    <location>
        <begin position="216"/>
        <end position="240"/>
    </location>
</feature>
<feature type="transmembrane region" description="Helical" evidence="9">
    <location>
        <begin position="324"/>
        <end position="342"/>
    </location>
</feature>
<reference evidence="10 11" key="1">
    <citation type="submission" date="2019-02" db="EMBL/GenBank/DDBJ databases">
        <title>Deep-cultivation of Planctomycetes and their phenomic and genomic characterization uncovers novel biology.</title>
        <authorList>
            <person name="Wiegand S."/>
            <person name="Jogler M."/>
            <person name="Boedeker C."/>
            <person name="Pinto D."/>
            <person name="Vollmers J."/>
            <person name="Rivas-Marin E."/>
            <person name="Kohn T."/>
            <person name="Peeters S.H."/>
            <person name="Heuer A."/>
            <person name="Rast P."/>
            <person name="Oberbeckmann S."/>
            <person name="Bunk B."/>
            <person name="Jeske O."/>
            <person name="Meyerdierks A."/>
            <person name="Storesund J.E."/>
            <person name="Kallscheuer N."/>
            <person name="Luecker S."/>
            <person name="Lage O.M."/>
            <person name="Pohl T."/>
            <person name="Merkel B.J."/>
            <person name="Hornburger P."/>
            <person name="Mueller R.-W."/>
            <person name="Bruemmer F."/>
            <person name="Labrenz M."/>
            <person name="Spormann A.M."/>
            <person name="Op Den Camp H."/>
            <person name="Overmann J."/>
            <person name="Amann R."/>
            <person name="Jetten M.S.M."/>
            <person name="Mascher T."/>
            <person name="Medema M.H."/>
            <person name="Devos D.P."/>
            <person name="Kaster A.-K."/>
            <person name="Ovreas L."/>
            <person name="Rohde M."/>
            <person name="Galperin M.Y."/>
            <person name="Jogler C."/>
        </authorList>
    </citation>
    <scope>NUCLEOTIDE SEQUENCE [LARGE SCALE GENOMIC DNA]</scope>
    <source>
        <strain evidence="10 11">Poly41</strain>
    </source>
</reference>
<dbReference type="InterPro" id="IPR004673">
    <property type="entry name" value="L-rhamnose-proton_sym_RhaT"/>
</dbReference>
<evidence type="ECO:0000256" key="9">
    <source>
        <dbReference type="SAM" id="Phobius"/>
    </source>
</evidence>
<evidence type="ECO:0000313" key="11">
    <source>
        <dbReference type="Proteomes" id="UP000319143"/>
    </source>
</evidence>
<keyword evidence="5 9" id="KW-0812">Transmembrane</keyword>
<evidence type="ECO:0000256" key="1">
    <source>
        <dbReference type="ARBA" id="ARBA00022448"/>
    </source>
</evidence>
<feature type="transmembrane region" description="Helical" evidence="9">
    <location>
        <begin position="36"/>
        <end position="62"/>
    </location>
</feature>
<keyword evidence="4" id="KW-0762">Sugar transport</keyword>
<keyword evidence="11" id="KW-1185">Reference proteome</keyword>
<dbReference type="OrthoDB" id="5241629at2"/>
<dbReference type="Proteomes" id="UP000319143">
    <property type="component" value="Unassembled WGS sequence"/>
</dbReference>
<feature type="transmembrane region" description="Helical" evidence="9">
    <location>
        <begin position="94"/>
        <end position="117"/>
    </location>
</feature>
<accession>A0A5C6DNJ8</accession>
<evidence type="ECO:0000256" key="7">
    <source>
        <dbReference type="ARBA" id="ARBA00022989"/>
    </source>
</evidence>
<feature type="transmembrane region" description="Helical" evidence="9">
    <location>
        <begin position="123"/>
        <end position="143"/>
    </location>
</feature>
<proteinExistence type="predicted"/>
<dbReference type="AlphaFoldDB" id="A0A5C6DNJ8"/>